<protein>
    <submittedName>
        <fullName evidence="2">Uncharacterized protein</fullName>
    </submittedName>
</protein>
<comment type="caution">
    <text evidence="2">The sequence shown here is derived from an EMBL/GenBank/DDBJ whole genome shotgun (WGS) entry which is preliminary data.</text>
</comment>
<evidence type="ECO:0000313" key="2">
    <source>
        <dbReference type="EMBL" id="KAL2802617.1"/>
    </source>
</evidence>
<dbReference type="Proteomes" id="UP001610334">
    <property type="component" value="Unassembled WGS sequence"/>
</dbReference>
<keyword evidence="1" id="KW-0812">Transmembrane</keyword>
<keyword evidence="1" id="KW-0472">Membrane</keyword>
<keyword evidence="3" id="KW-1185">Reference proteome</keyword>
<sequence length="226" mass="25189">MIGLASTGTKFSRDVQDANVWAFRISGHSSERPYGPSLTLIVIGEGIISVTGIVNKTVRPGGWTKWSFVHILTITTNMARLPCSAIVWCLSSLLARRLVLYLARIFRPYPRRAMSTNCVAAWAQLHFLTHVVLILLLVGSQILALGFDITLKLLYPAETILFACKEPRPPPVLAIRLFRQTIEDMEIENSQGAISELLAIYEILGDLTEHQLCPIKETTGFRLTQN</sequence>
<dbReference type="PANTHER" id="PTHR42101">
    <property type="entry name" value="CHROMOSOME 16, WHOLE GENOME SHOTGUN SEQUENCE"/>
    <property type="match status" value="1"/>
</dbReference>
<dbReference type="PANTHER" id="PTHR42101:SF1">
    <property type="entry name" value="LOW TEMPERATURE REQUIREMENT A"/>
    <property type="match status" value="1"/>
</dbReference>
<organism evidence="2 3">
    <name type="scientific">Aspergillus granulosus</name>
    <dbReference type="NCBI Taxonomy" id="176169"/>
    <lineage>
        <taxon>Eukaryota</taxon>
        <taxon>Fungi</taxon>
        <taxon>Dikarya</taxon>
        <taxon>Ascomycota</taxon>
        <taxon>Pezizomycotina</taxon>
        <taxon>Eurotiomycetes</taxon>
        <taxon>Eurotiomycetidae</taxon>
        <taxon>Eurotiales</taxon>
        <taxon>Aspergillaceae</taxon>
        <taxon>Aspergillus</taxon>
        <taxon>Aspergillus subgen. Nidulantes</taxon>
    </lineage>
</organism>
<accession>A0ABR4GUB1</accession>
<dbReference type="EMBL" id="JBFXLT010000173">
    <property type="protein sequence ID" value="KAL2802617.1"/>
    <property type="molecule type" value="Genomic_DNA"/>
</dbReference>
<feature type="transmembrane region" description="Helical" evidence="1">
    <location>
        <begin position="127"/>
        <end position="147"/>
    </location>
</feature>
<gene>
    <name evidence="2" type="ORF">BJX63DRAFT_106701</name>
</gene>
<feature type="transmembrane region" description="Helical" evidence="1">
    <location>
        <begin position="85"/>
        <end position="106"/>
    </location>
</feature>
<name>A0ABR4GUB1_9EURO</name>
<proteinExistence type="predicted"/>
<evidence type="ECO:0000256" key="1">
    <source>
        <dbReference type="SAM" id="Phobius"/>
    </source>
</evidence>
<keyword evidence="1" id="KW-1133">Transmembrane helix</keyword>
<reference evidence="2 3" key="1">
    <citation type="submission" date="2024-07" db="EMBL/GenBank/DDBJ databases">
        <title>Section-level genome sequencing and comparative genomics of Aspergillus sections Usti and Cavernicolus.</title>
        <authorList>
            <consortium name="Lawrence Berkeley National Laboratory"/>
            <person name="Nybo J.L."/>
            <person name="Vesth T.C."/>
            <person name="Theobald S."/>
            <person name="Frisvad J.C."/>
            <person name="Larsen T.O."/>
            <person name="Kjaerboelling I."/>
            <person name="Rothschild-Mancinelli K."/>
            <person name="Lyhne E.K."/>
            <person name="Kogle M.E."/>
            <person name="Barry K."/>
            <person name="Clum A."/>
            <person name="Na H."/>
            <person name="Ledsgaard L."/>
            <person name="Lin J."/>
            <person name="Lipzen A."/>
            <person name="Kuo A."/>
            <person name="Riley R."/>
            <person name="Mondo S."/>
            <person name="Labutti K."/>
            <person name="Haridas S."/>
            <person name="Pangalinan J."/>
            <person name="Salamov A.A."/>
            <person name="Simmons B.A."/>
            <person name="Magnuson J.K."/>
            <person name="Chen J."/>
            <person name="Drula E."/>
            <person name="Henrissat B."/>
            <person name="Wiebenga A."/>
            <person name="Lubbers R.J."/>
            <person name="Gomes A.C."/>
            <person name="Makela M.R."/>
            <person name="Stajich J."/>
            <person name="Grigoriev I.V."/>
            <person name="Mortensen U.H."/>
            <person name="De Vries R.P."/>
            <person name="Baker S.E."/>
            <person name="Andersen M.R."/>
        </authorList>
    </citation>
    <scope>NUCLEOTIDE SEQUENCE [LARGE SCALE GENOMIC DNA]</scope>
    <source>
        <strain evidence="2 3">CBS 588.65</strain>
    </source>
</reference>
<evidence type="ECO:0000313" key="3">
    <source>
        <dbReference type="Proteomes" id="UP001610334"/>
    </source>
</evidence>